<organism evidence="4 5">
    <name type="scientific">Trichoderma lentiforme</name>
    <dbReference type="NCBI Taxonomy" id="1567552"/>
    <lineage>
        <taxon>Eukaryota</taxon>
        <taxon>Fungi</taxon>
        <taxon>Dikarya</taxon>
        <taxon>Ascomycota</taxon>
        <taxon>Pezizomycotina</taxon>
        <taxon>Sordariomycetes</taxon>
        <taxon>Hypocreomycetidae</taxon>
        <taxon>Hypocreales</taxon>
        <taxon>Hypocreaceae</taxon>
        <taxon>Trichoderma</taxon>
    </lineage>
</organism>
<reference evidence="4 5" key="1">
    <citation type="submission" date="2018-06" db="EMBL/GenBank/DDBJ databases">
        <title>Genome analysis of cellulolytic fungus Trichoderma lentiforme CFAM-422.</title>
        <authorList>
            <person name="Steindorff A.S."/>
            <person name="Formighieri E.F."/>
            <person name="Midorikawa G.E.O."/>
            <person name="Tamietti M.S."/>
            <person name="Ramos E.Z."/>
            <person name="Silva A.S."/>
            <person name="Bon E.P.S."/>
            <person name="Mendes T.D."/>
            <person name="Damaso M.C.T."/>
            <person name="Favaro L.C.L."/>
        </authorList>
    </citation>
    <scope>NUCLEOTIDE SEQUENCE [LARGE SCALE GENOMIC DNA]</scope>
    <source>
        <strain evidence="4 5">CFAM-422</strain>
    </source>
</reference>
<name>A0A9P4XK93_9HYPO</name>
<dbReference type="Proteomes" id="UP000801864">
    <property type="component" value="Unassembled WGS sequence"/>
</dbReference>
<dbReference type="InterPro" id="IPR011051">
    <property type="entry name" value="RmlC_Cupin_sf"/>
</dbReference>
<dbReference type="InterPro" id="IPR013096">
    <property type="entry name" value="Cupin_2"/>
</dbReference>
<evidence type="ECO:0000259" key="3">
    <source>
        <dbReference type="Pfam" id="PF07883"/>
    </source>
</evidence>
<feature type="domain" description="Cupin type-2" evidence="3">
    <location>
        <begin position="100"/>
        <end position="167"/>
    </location>
</feature>
<dbReference type="Pfam" id="PF07883">
    <property type="entry name" value="Cupin_2"/>
    <property type="match status" value="1"/>
</dbReference>
<dbReference type="GO" id="GO:0051213">
    <property type="term" value="F:dioxygenase activity"/>
    <property type="evidence" value="ECO:0007669"/>
    <property type="project" value="UniProtKB-KW"/>
</dbReference>
<sequence length="331" mass="36936">MTTTPVNQNNADNEESALNDYLQSLSKMNATPLWTAMDKMVPPYPKPRAAPTTWAFSAMRPALMHAASIVGAEEAERRVLVLVNEAMAAPYTTDTIYAGLQIVLPGETAPAHRHRAFALRFIIEGTGGFTAIEGERIDMHRGDVVLTPSWQWHDHGNEGSDPVIWLDGLDLPLWQHIPINFVDQYTEPRYPSEPAPDSAARIPWKIVAQALDEQRIPHAIYQYHLPDGSHLSKTISAQAERVEAGHTTTTSCKVLSYIYHVYSGQGFSMIKTPNEAMAKRLDWTEKDTFAVPAWSEVSHTCTMDSGAVYLFALNDRPMIESLTFLNKPYVT</sequence>
<evidence type="ECO:0000313" key="5">
    <source>
        <dbReference type="Proteomes" id="UP000801864"/>
    </source>
</evidence>
<proteinExistence type="predicted"/>
<dbReference type="InterPro" id="IPR014710">
    <property type="entry name" value="RmlC-like_jellyroll"/>
</dbReference>
<evidence type="ECO:0000256" key="1">
    <source>
        <dbReference type="ARBA" id="ARBA00022964"/>
    </source>
</evidence>
<dbReference type="Gene3D" id="2.60.120.10">
    <property type="entry name" value="Jelly Rolls"/>
    <property type="match status" value="1"/>
</dbReference>
<evidence type="ECO:0000256" key="2">
    <source>
        <dbReference type="ARBA" id="ARBA00023002"/>
    </source>
</evidence>
<dbReference type="CDD" id="cd02216">
    <property type="entry name" value="cupin_GDO-like_N"/>
    <property type="match status" value="1"/>
</dbReference>
<dbReference type="PANTHER" id="PTHR41517">
    <property type="entry name" value="1,2-DIOXYGENASE PROTEIN-RELATED"/>
    <property type="match status" value="1"/>
</dbReference>
<keyword evidence="1" id="KW-0223">Dioxygenase</keyword>
<evidence type="ECO:0000313" key="4">
    <source>
        <dbReference type="EMBL" id="KAF3074576.1"/>
    </source>
</evidence>
<keyword evidence="2" id="KW-0560">Oxidoreductase</keyword>
<dbReference type="EMBL" id="QLNT01000004">
    <property type="protein sequence ID" value="KAF3074576.1"/>
    <property type="molecule type" value="Genomic_DNA"/>
</dbReference>
<dbReference type="InterPro" id="IPR047183">
    <property type="entry name" value="GDO-like"/>
</dbReference>
<keyword evidence="5" id="KW-1185">Reference proteome</keyword>
<accession>A0A9P4XK93</accession>
<dbReference type="SUPFAM" id="SSF51182">
    <property type="entry name" value="RmlC-like cupins"/>
    <property type="match status" value="1"/>
</dbReference>
<dbReference type="AlphaFoldDB" id="A0A9P4XK93"/>
<dbReference type="PANTHER" id="PTHR41517:SF1">
    <property type="entry name" value="CUPIN"/>
    <property type="match status" value="1"/>
</dbReference>
<comment type="caution">
    <text evidence="4">The sequence shown here is derived from an EMBL/GenBank/DDBJ whole genome shotgun (WGS) entry which is preliminary data.</text>
</comment>
<gene>
    <name evidence="4" type="ORF">CFAM422_003194</name>
</gene>
<protein>
    <submittedName>
        <fullName evidence="4">Gentisate 1,2-dioxygenase</fullName>
    </submittedName>
</protein>